<feature type="binding site" evidence="4">
    <location>
        <position position="198"/>
    </location>
    <ligand>
        <name>Fe cation</name>
        <dbReference type="ChEBI" id="CHEBI:24875"/>
    </ligand>
</feature>
<sequence>MESGGLVIYSGRSESLVGPIIEQFEEETGIDVKVRYGGTAEMAATILEEGERSPADIFYAQDPSGLGAVAVQGLFQTLPNDILETVDPRFRADDGSWVGITGRVRVVVYNTERLSEDDLPTDMWGFTDPQWKGRIGWAPTNGSFQAMVTAMRAIWGEERTREWLEGILANEPTVYENNTSIVAGVGAGEVDVGFVNHYYLYRFLAEQGESFPARNYFLPGGGPGSIVLVSGVGILKNAEHQEAAEQFVRFLLSEEAQSYFAEKTYEYPMNPAVKPYGDLPPLDSLNVPDVDLSNLTDLQGTIELLREVGALP</sequence>
<comment type="caution">
    <text evidence="5">The sequence shown here is derived from an EMBL/GenBank/DDBJ whole genome shotgun (WGS) entry which is preliminary data.</text>
</comment>
<keyword evidence="4" id="KW-0408">Iron</keyword>
<keyword evidence="2" id="KW-0813">Transport</keyword>
<dbReference type="EMBL" id="LGKN01000006">
    <property type="protein sequence ID" value="KPL87348.1"/>
    <property type="molecule type" value="Genomic_DNA"/>
</dbReference>
<evidence type="ECO:0000256" key="2">
    <source>
        <dbReference type="ARBA" id="ARBA00022496"/>
    </source>
</evidence>
<evidence type="ECO:0000256" key="1">
    <source>
        <dbReference type="ARBA" id="ARBA00008520"/>
    </source>
</evidence>
<reference evidence="5 6" key="1">
    <citation type="submission" date="2015-07" db="EMBL/GenBank/DDBJ databases">
        <title>Whole genome sequence of Ardenticatena maritima DSM 23922.</title>
        <authorList>
            <person name="Hemp J."/>
            <person name="Ward L.M."/>
            <person name="Pace L.A."/>
            <person name="Fischer W.W."/>
        </authorList>
    </citation>
    <scope>NUCLEOTIDE SEQUENCE [LARGE SCALE GENOMIC DNA]</scope>
    <source>
        <strain evidence="5 6">110S</strain>
    </source>
</reference>
<dbReference type="InterPro" id="IPR006059">
    <property type="entry name" value="SBP"/>
</dbReference>
<dbReference type="GO" id="GO:0006826">
    <property type="term" value="P:iron ion transport"/>
    <property type="evidence" value="ECO:0007669"/>
    <property type="project" value="UniProtKB-KW"/>
</dbReference>
<dbReference type="PIRSF" id="PIRSF002825">
    <property type="entry name" value="CfbpA"/>
    <property type="match status" value="1"/>
</dbReference>
<evidence type="ECO:0000313" key="5">
    <source>
        <dbReference type="EMBL" id="KPL87348.1"/>
    </source>
</evidence>
<dbReference type="GO" id="GO:0030288">
    <property type="term" value="C:outer membrane-bounded periplasmic space"/>
    <property type="evidence" value="ECO:0007669"/>
    <property type="project" value="TreeGrafter"/>
</dbReference>
<keyword evidence="3" id="KW-0732">Signal</keyword>
<dbReference type="InterPro" id="IPR026045">
    <property type="entry name" value="Ferric-bd"/>
</dbReference>
<keyword evidence="2" id="KW-0406">Ion transport</keyword>
<dbReference type="PANTHER" id="PTHR30006:SF15">
    <property type="entry name" value="IRON-UTILIZATION PERIPLASMIC PROTEIN"/>
    <property type="match status" value="1"/>
</dbReference>
<evidence type="ECO:0000313" key="6">
    <source>
        <dbReference type="Proteomes" id="UP000050502"/>
    </source>
</evidence>
<dbReference type="SUPFAM" id="SSF53850">
    <property type="entry name" value="Periplasmic binding protein-like II"/>
    <property type="match status" value="1"/>
</dbReference>
<comment type="similarity">
    <text evidence="1">Belongs to the bacterial solute-binding protein 1 family.</text>
</comment>
<evidence type="ECO:0000256" key="4">
    <source>
        <dbReference type="PIRSR" id="PIRSR002825-1"/>
    </source>
</evidence>
<dbReference type="AlphaFoldDB" id="A0A0P6YCP7"/>
<proteinExistence type="inferred from homology"/>
<keyword evidence="2" id="KW-0410">Iron transport</keyword>
<dbReference type="GO" id="GO:0046872">
    <property type="term" value="F:metal ion binding"/>
    <property type="evidence" value="ECO:0007669"/>
    <property type="project" value="UniProtKB-KW"/>
</dbReference>
<dbReference type="PATRIC" id="fig|872965.6.peg.2716"/>
<gene>
    <name evidence="5" type="ORF">SE16_11255</name>
</gene>
<keyword evidence="4" id="KW-0479">Metal-binding</keyword>
<dbReference type="CDD" id="cd13543">
    <property type="entry name" value="PBP2_Fbp"/>
    <property type="match status" value="1"/>
</dbReference>
<dbReference type="PANTHER" id="PTHR30006">
    <property type="entry name" value="THIAMINE-BINDING PERIPLASMIC PROTEIN-RELATED"/>
    <property type="match status" value="1"/>
</dbReference>
<accession>A0A0P6YCP7</accession>
<feature type="binding site" evidence="4">
    <location>
        <position position="199"/>
    </location>
    <ligand>
        <name>Fe cation</name>
        <dbReference type="ChEBI" id="CHEBI:24875"/>
    </ligand>
</feature>
<organism evidence="5 6">
    <name type="scientific">Ardenticatena maritima</name>
    <dbReference type="NCBI Taxonomy" id="872965"/>
    <lineage>
        <taxon>Bacteria</taxon>
        <taxon>Bacillati</taxon>
        <taxon>Chloroflexota</taxon>
        <taxon>Ardenticatenia</taxon>
        <taxon>Ardenticatenales</taxon>
        <taxon>Ardenticatenaceae</taxon>
        <taxon>Ardenticatena</taxon>
    </lineage>
</organism>
<name>A0A0P6YCP7_9CHLR</name>
<dbReference type="Proteomes" id="UP000050502">
    <property type="component" value="Unassembled WGS sequence"/>
</dbReference>
<evidence type="ECO:0000256" key="3">
    <source>
        <dbReference type="ARBA" id="ARBA00022729"/>
    </source>
</evidence>
<dbReference type="Gene3D" id="3.40.190.10">
    <property type="entry name" value="Periplasmic binding protein-like II"/>
    <property type="match status" value="2"/>
</dbReference>
<dbReference type="Pfam" id="PF13416">
    <property type="entry name" value="SBP_bac_8"/>
    <property type="match status" value="1"/>
</dbReference>
<protein>
    <submittedName>
        <fullName evidence="5">Iron ABC transporter substrate-binding protein</fullName>
    </submittedName>
</protein>